<evidence type="ECO:0000256" key="4">
    <source>
        <dbReference type="ARBA" id="ARBA00010858"/>
    </source>
</evidence>
<dbReference type="GO" id="GO:0019915">
    <property type="term" value="P:lipid storage"/>
    <property type="evidence" value="ECO:0007669"/>
    <property type="project" value="TreeGrafter"/>
</dbReference>
<evidence type="ECO:0000256" key="9">
    <source>
        <dbReference type="SAM" id="MobiDB-lite"/>
    </source>
</evidence>
<dbReference type="AlphaFoldDB" id="A0A2P6S5U1"/>
<gene>
    <name evidence="11" type="ORF">RchiOBHm_Chr2g0172931</name>
</gene>
<sequence length="172" mass="18379">MADRPQPHQIQVRPAQSRFDQVGDYKGMQVQQQQRGPSTGKILAVVTLLPVGGTLLGLAGLTLMATIIGLLCATPLFLIFSPVLVPAAIAIGLAVTAFITSGAFGLTGLSSLSWVTNYLRRATGGVPEQLDSAKRRMADMGEYFGQKTKEVGQDIQHKAQETKRTTGALESR</sequence>
<comment type="function">
    <text evidence="1">May have a structural role to stabilize the lipid body during desiccation of the seed by preventing coalescence of the oil. Probably interacts with both lipid and phospholipid moieties of lipid bodies. May also provide recognition signals for specific lipase anchorage in lipolysis during seedling growth.</text>
</comment>
<dbReference type="GO" id="GO:0010344">
    <property type="term" value="P:seed oilbody biogenesis"/>
    <property type="evidence" value="ECO:0007669"/>
    <property type="project" value="TreeGrafter"/>
</dbReference>
<comment type="subcellular location">
    <subcellularLocation>
        <location evidence="3">Lipid droplet</location>
    </subcellularLocation>
    <subcellularLocation>
        <location evidence="2">Membrane</location>
        <topology evidence="2">Multi-pass membrane protein</topology>
    </subcellularLocation>
</comment>
<dbReference type="GO" id="GO:0012511">
    <property type="term" value="C:monolayer-surrounded lipid storage body"/>
    <property type="evidence" value="ECO:0007669"/>
    <property type="project" value="InterPro"/>
</dbReference>
<dbReference type="Gramene" id="PRQ54019">
    <property type="protein sequence ID" value="PRQ54019"/>
    <property type="gene ID" value="RchiOBHm_Chr2g0172931"/>
</dbReference>
<keyword evidence="5" id="KW-0551">Lipid droplet</keyword>
<comment type="caution">
    <text evidence="11">The sequence shown here is derived from an EMBL/GenBank/DDBJ whole genome shotgun (WGS) entry which is preliminary data.</text>
</comment>
<evidence type="ECO:0000313" key="11">
    <source>
        <dbReference type="EMBL" id="PRQ54019.1"/>
    </source>
</evidence>
<evidence type="ECO:0000256" key="7">
    <source>
        <dbReference type="ARBA" id="ARBA00022989"/>
    </source>
</evidence>
<keyword evidence="12" id="KW-1185">Reference proteome</keyword>
<evidence type="ECO:0000256" key="3">
    <source>
        <dbReference type="ARBA" id="ARBA00004502"/>
    </source>
</evidence>
<keyword evidence="8 10" id="KW-0472">Membrane</keyword>
<reference evidence="11 12" key="1">
    <citation type="journal article" date="2018" name="Nat. Genet.">
        <title>The Rosa genome provides new insights in the design of modern roses.</title>
        <authorList>
            <person name="Bendahmane M."/>
        </authorList>
    </citation>
    <scope>NUCLEOTIDE SEQUENCE [LARGE SCALE GENOMIC DNA]</scope>
    <source>
        <strain evidence="12">cv. Old Blush</strain>
    </source>
</reference>
<feature type="transmembrane region" description="Helical" evidence="10">
    <location>
        <begin position="83"/>
        <end position="112"/>
    </location>
</feature>
<feature type="compositionally biased region" description="Basic and acidic residues" evidence="9">
    <location>
        <begin position="151"/>
        <end position="164"/>
    </location>
</feature>
<dbReference type="EMBL" id="PDCK01000040">
    <property type="protein sequence ID" value="PRQ54019.1"/>
    <property type="molecule type" value="Genomic_DNA"/>
</dbReference>
<dbReference type="GO" id="GO:0016020">
    <property type="term" value="C:membrane"/>
    <property type="evidence" value="ECO:0007669"/>
    <property type="project" value="UniProtKB-SubCell"/>
</dbReference>
<comment type="similarity">
    <text evidence="4">Belongs to the oleosin family.</text>
</comment>
<dbReference type="PANTHER" id="PTHR33203:SF44">
    <property type="entry name" value="OLEOSIN 20.3 KDA"/>
    <property type="match status" value="1"/>
</dbReference>
<keyword evidence="7 10" id="KW-1133">Transmembrane helix</keyword>
<feature type="transmembrane region" description="Helical" evidence="10">
    <location>
        <begin position="42"/>
        <end position="71"/>
    </location>
</feature>
<evidence type="ECO:0000256" key="10">
    <source>
        <dbReference type="SAM" id="Phobius"/>
    </source>
</evidence>
<dbReference type="InterPro" id="IPR000136">
    <property type="entry name" value="Oleosin"/>
</dbReference>
<evidence type="ECO:0000256" key="5">
    <source>
        <dbReference type="ARBA" id="ARBA00022677"/>
    </source>
</evidence>
<dbReference type="OMA" id="SWVTNYL"/>
<evidence type="ECO:0000256" key="1">
    <source>
        <dbReference type="ARBA" id="ARBA00002582"/>
    </source>
</evidence>
<evidence type="ECO:0000313" key="12">
    <source>
        <dbReference type="Proteomes" id="UP000238479"/>
    </source>
</evidence>
<accession>A0A2P6S5U1</accession>
<organism evidence="11 12">
    <name type="scientific">Rosa chinensis</name>
    <name type="common">China rose</name>
    <dbReference type="NCBI Taxonomy" id="74649"/>
    <lineage>
        <taxon>Eukaryota</taxon>
        <taxon>Viridiplantae</taxon>
        <taxon>Streptophyta</taxon>
        <taxon>Embryophyta</taxon>
        <taxon>Tracheophyta</taxon>
        <taxon>Spermatophyta</taxon>
        <taxon>Magnoliopsida</taxon>
        <taxon>eudicotyledons</taxon>
        <taxon>Gunneridae</taxon>
        <taxon>Pentapetalae</taxon>
        <taxon>rosids</taxon>
        <taxon>fabids</taxon>
        <taxon>Rosales</taxon>
        <taxon>Rosaceae</taxon>
        <taxon>Rosoideae</taxon>
        <taxon>Rosoideae incertae sedis</taxon>
        <taxon>Rosa</taxon>
    </lineage>
</organism>
<dbReference type="Proteomes" id="UP000238479">
    <property type="component" value="Chromosome 2"/>
</dbReference>
<evidence type="ECO:0000256" key="8">
    <source>
        <dbReference type="ARBA" id="ARBA00023136"/>
    </source>
</evidence>
<evidence type="ECO:0000256" key="6">
    <source>
        <dbReference type="ARBA" id="ARBA00022692"/>
    </source>
</evidence>
<keyword evidence="6 10" id="KW-0812">Transmembrane</keyword>
<dbReference type="PANTHER" id="PTHR33203">
    <property type="entry name" value="OLEOSIN"/>
    <property type="match status" value="1"/>
</dbReference>
<feature type="region of interest" description="Disordered" evidence="9">
    <location>
        <begin position="151"/>
        <end position="172"/>
    </location>
</feature>
<evidence type="ECO:0000256" key="2">
    <source>
        <dbReference type="ARBA" id="ARBA00004141"/>
    </source>
</evidence>
<protein>
    <submittedName>
        <fullName evidence="11">Putative oleosin</fullName>
    </submittedName>
</protein>
<dbReference type="OrthoDB" id="1929188at2759"/>
<dbReference type="STRING" id="74649.A0A2P6S5U1"/>
<name>A0A2P6S5U1_ROSCH</name>
<dbReference type="Pfam" id="PF01277">
    <property type="entry name" value="Oleosin"/>
    <property type="match status" value="1"/>
</dbReference>
<dbReference type="GO" id="GO:0050826">
    <property type="term" value="P:response to freezing"/>
    <property type="evidence" value="ECO:0007669"/>
    <property type="project" value="TreeGrafter"/>
</dbReference>
<proteinExistence type="inferred from homology"/>